<keyword evidence="10 11" id="KW-0472">Membrane</keyword>
<evidence type="ECO:0000256" key="9">
    <source>
        <dbReference type="ARBA" id="ARBA00023065"/>
    </source>
</evidence>
<keyword evidence="6 11" id="KW-0067">ATP-binding</keyword>
<evidence type="ECO:0000256" key="3">
    <source>
        <dbReference type="ARBA" id="ARBA00022538"/>
    </source>
</evidence>
<dbReference type="Pfam" id="PF02669">
    <property type="entry name" value="KdpC"/>
    <property type="match status" value="1"/>
</dbReference>
<evidence type="ECO:0000313" key="13">
    <source>
        <dbReference type="Proteomes" id="UP001500582"/>
    </source>
</evidence>
<dbReference type="PANTHER" id="PTHR30042:SF2">
    <property type="entry name" value="POTASSIUM-TRANSPORTING ATPASE KDPC SUBUNIT"/>
    <property type="match status" value="1"/>
</dbReference>
<comment type="function">
    <text evidence="11">Part of the high-affinity ATP-driven potassium transport (or Kdp) system, which catalyzes the hydrolysis of ATP coupled with the electrogenic transport of potassium into the cytoplasm. This subunit acts as a catalytic chaperone that increases the ATP-binding affinity of the ATP-hydrolyzing subunit KdpB by the formation of a transient KdpB/KdpC/ATP ternary complex.</text>
</comment>
<keyword evidence="1 11" id="KW-0813">Transport</keyword>
<dbReference type="NCBIfam" id="NF001454">
    <property type="entry name" value="PRK00315.1"/>
    <property type="match status" value="1"/>
</dbReference>
<dbReference type="Proteomes" id="UP001500582">
    <property type="component" value="Unassembled WGS sequence"/>
</dbReference>
<comment type="subcellular location">
    <subcellularLocation>
        <location evidence="11">Cell membrane</location>
        <topology evidence="11">Single-pass membrane protein</topology>
    </subcellularLocation>
</comment>
<keyword evidence="5 11" id="KW-0547">Nucleotide-binding</keyword>
<keyword evidence="2 11" id="KW-1003">Cell membrane</keyword>
<dbReference type="RefSeq" id="WP_345211547.1">
    <property type="nucleotide sequence ID" value="NZ_BAABFT010000006.1"/>
</dbReference>
<sequence length="187" mass="20248">MKNYIIPAIRLTVVLMVLLCVIYPLAITYAGKMAKGKGDGETISKNGKVVGYALLGQSFTKPEYFWGRPSAVGYNAAGSAGSNKGPTNPDYLKDVANRVDTLLKYHPYLKRTDIPADMVTASGSGLDPDISVKAAQIQVKRVAQIRHIDENKVAQLVAQNIDKPVLGLFGPEHVNVLKLNIALDNLK</sequence>
<organism evidence="12 13">
    <name type="scientific">Mucilaginibacter gynuensis</name>
    <dbReference type="NCBI Taxonomy" id="1302236"/>
    <lineage>
        <taxon>Bacteria</taxon>
        <taxon>Pseudomonadati</taxon>
        <taxon>Bacteroidota</taxon>
        <taxon>Sphingobacteriia</taxon>
        <taxon>Sphingobacteriales</taxon>
        <taxon>Sphingobacteriaceae</taxon>
        <taxon>Mucilaginibacter</taxon>
    </lineage>
</organism>
<evidence type="ECO:0000256" key="8">
    <source>
        <dbReference type="ARBA" id="ARBA00022989"/>
    </source>
</evidence>
<gene>
    <name evidence="11" type="primary">kdpC</name>
    <name evidence="12" type="ORF">GCM10023149_26220</name>
</gene>
<dbReference type="PANTHER" id="PTHR30042">
    <property type="entry name" value="POTASSIUM-TRANSPORTING ATPASE C CHAIN"/>
    <property type="match status" value="1"/>
</dbReference>
<evidence type="ECO:0000256" key="4">
    <source>
        <dbReference type="ARBA" id="ARBA00022692"/>
    </source>
</evidence>
<keyword evidence="4 11" id="KW-0812">Transmembrane</keyword>
<reference evidence="13" key="1">
    <citation type="journal article" date="2019" name="Int. J. Syst. Evol. Microbiol.">
        <title>The Global Catalogue of Microorganisms (GCM) 10K type strain sequencing project: providing services to taxonomists for standard genome sequencing and annotation.</title>
        <authorList>
            <consortium name="The Broad Institute Genomics Platform"/>
            <consortium name="The Broad Institute Genome Sequencing Center for Infectious Disease"/>
            <person name="Wu L."/>
            <person name="Ma J."/>
        </authorList>
    </citation>
    <scope>NUCLEOTIDE SEQUENCE [LARGE SCALE GENOMIC DNA]</scope>
    <source>
        <strain evidence="13">JCM 17705</strain>
    </source>
</reference>
<comment type="subunit">
    <text evidence="11">The system is composed of three essential subunits: KdpA, KdpB and KdpC.</text>
</comment>
<evidence type="ECO:0000256" key="1">
    <source>
        <dbReference type="ARBA" id="ARBA00022448"/>
    </source>
</evidence>
<evidence type="ECO:0000256" key="6">
    <source>
        <dbReference type="ARBA" id="ARBA00022840"/>
    </source>
</evidence>
<proteinExistence type="inferred from homology"/>
<dbReference type="NCBIfam" id="NF010606">
    <property type="entry name" value="PRK14002.1"/>
    <property type="match status" value="1"/>
</dbReference>
<protein>
    <recommendedName>
        <fullName evidence="11">Potassium-transporting ATPase KdpC subunit</fullName>
    </recommendedName>
    <alternativeName>
        <fullName evidence="11">ATP phosphohydrolase [potassium-transporting] C chain</fullName>
    </alternativeName>
    <alternativeName>
        <fullName evidence="11">Potassium-binding and translocating subunit C</fullName>
    </alternativeName>
    <alternativeName>
        <fullName evidence="11">Potassium-translocating ATPase C chain</fullName>
    </alternativeName>
</protein>
<keyword evidence="7 11" id="KW-0630">Potassium</keyword>
<evidence type="ECO:0000256" key="10">
    <source>
        <dbReference type="ARBA" id="ARBA00023136"/>
    </source>
</evidence>
<dbReference type="HAMAP" id="MF_00276">
    <property type="entry name" value="KdpC"/>
    <property type="match status" value="1"/>
</dbReference>
<evidence type="ECO:0000256" key="7">
    <source>
        <dbReference type="ARBA" id="ARBA00022958"/>
    </source>
</evidence>
<accession>A0ABP8GHL5</accession>
<keyword evidence="9 11" id="KW-0406">Ion transport</keyword>
<evidence type="ECO:0000256" key="11">
    <source>
        <dbReference type="HAMAP-Rule" id="MF_00276"/>
    </source>
</evidence>
<evidence type="ECO:0000313" key="12">
    <source>
        <dbReference type="EMBL" id="GAA4324551.1"/>
    </source>
</evidence>
<dbReference type="NCBIfam" id="TIGR00681">
    <property type="entry name" value="kdpC"/>
    <property type="match status" value="1"/>
</dbReference>
<evidence type="ECO:0000256" key="2">
    <source>
        <dbReference type="ARBA" id="ARBA00022475"/>
    </source>
</evidence>
<comment type="similarity">
    <text evidence="11">Belongs to the KdpC family.</text>
</comment>
<dbReference type="InterPro" id="IPR003820">
    <property type="entry name" value="KdpC"/>
</dbReference>
<evidence type="ECO:0000256" key="5">
    <source>
        <dbReference type="ARBA" id="ARBA00022741"/>
    </source>
</evidence>
<dbReference type="PIRSF" id="PIRSF001296">
    <property type="entry name" value="K_ATPase_KdpC"/>
    <property type="match status" value="1"/>
</dbReference>
<keyword evidence="13" id="KW-1185">Reference proteome</keyword>
<keyword evidence="3 11" id="KW-0633">Potassium transport</keyword>
<dbReference type="EMBL" id="BAABFT010000006">
    <property type="protein sequence ID" value="GAA4324551.1"/>
    <property type="molecule type" value="Genomic_DNA"/>
</dbReference>
<keyword evidence="8 11" id="KW-1133">Transmembrane helix</keyword>
<feature type="transmembrane region" description="Helical" evidence="11">
    <location>
        <begin position="6"/>
        <end position="27"/>
    </location>
</feature>
<name>A0ABP8GHL5_9SPHI</name>
<comment type="caution">
    <text evidence="12">The sequence shown here is derived from an EMBL/GenBank/DDBJ whole genome shotgun (WGS) entry which is preliminary data.</text>
</comment>